<dbReference type="GO" id="GO:0015871">
    <property type="term" value="P:choline transport"/>
    <property type="evidence" value="ECO:0007669"/>
    <property type="project" value="TreeGrafter"/>
</dbReference>
<feature type="chain" id="PRO_5010373195" evidence="5">
    <location>
        <begin position="24"/>
        <end position="297"/>
    </location>
</feature>
<keyword evidence="2" id="KW-0813">Transport</keyword>
<comment type="subcellular location">
    <subcellularLocation>
        <location evidence="1">Cell membrane</location>
    </subcellularLocation>
</comment>
<dbReference type="RefSeq" id="WP_071314018.1">
    <property type="nucleotide sequence ID" value="NZ_MLQQ01000040.1"/>
</dbReference>
<keyword evidence="3" id="KW-1003">Cell membrane</keyword>
<evidence type="ECO:0000256" key="2">
    <source>
        <dbReference type="ARBA" id="ARBA00022448"/>
    </source>
</evidence>
<dbReference type="GO" id="GO:0015226">
    <property type="term" value="F:carnitine transmembrane transporter activity"/>
    <property type="evidence" value="ECO:0007669"/>
    <property type="project" value="TreeGrafter"/>
</dbReference>
<evidence type="ECO:0000256" key="1">
    <source>
        <dbReference type="ARBA" id="ARBA00004236"/>
    </source>
</evidence>
<evidence type="ECO:0000313" key="7">
    <source>
        <dbReference type="EMBL" id="OIJ10254.1"/>
    </source>
</evidence>
<dbReference type="CDD" id="cd13639">
    <property type="entry name" value="PBP2_OpuAC_like"/>
    <property type="match status" value="1"/>
</dbReference>
<dbReference type="SUPFAM" id="SSF53850">
    <property type="entry name" value="Periplasmic binding protein-like II"/>
    <property type="match status" value="1"/>
</dbReference>
<accession>A0A1S2LD50</accession>
<evidence type="ECO:0000313" key="8">
    <source>
        <dbReference type="Proteomes" id="UP000180098"/>
    </source>
</evidence>
<dbReference type="AlphaFoldDB" id="A0A1S2LD50"/>
<name>A0A1S2LD50_9BACI</name>
<evidence type="ECO:0000256" key="4">
    <source>
        <dbReference type="ARBA" id="ARBA00023136"/>
    </source>
</evidence>
<dbReference type="GO" id="GO:0005275">
    <property type="term" value="F:amine transmembrane transporter activity"/>
    <property type="evidence" value="ECO:0007669"/>
    <property type="project" value="TreeGrafter"/>
</dbReference>
<dbReference type="PANTHER" id="PTHR47737:SF1">
    <property type="entry name" value="GLYCINE BETAINE_PROLINE BETAINE TRANSPORT SYSTEM PERMEASE PROTEIN PROW"/>
    <property type="match status" value="1"/>
</dbReference>
<evidence type="ECO:0000256" key="3">
    <source>
        <dbReference type="ARBA" id="ARBA00022475"/>
    </source>
</evidence>
<dbReference type="PANTHER" id="PTHR47737">
    <property type="entry name" value="GLYCINE BETAINE/PROLINE BETAINE TRANSPORT SYSTEM PERMEASE PROTEIN PROW"/>
    <property type="match status" value="1"/>
</dbReference>
<keyword evidence="4" id="KW-0472">Membrane</keyword>
<feature type="signal peptide" evidence="5">
    <location>
        <begin position="1"/>
        <end position="23"/>
    </location>
</feature>
<dbReference type="Pfam" id="PF04069">
    <property type="entry name" value="OpuAC"/>
    <property type="match status" value="1"/>
</dbReference>
<dbReference type="Gene3D" id="3.40.190.10">
    <property type="entry name" value="Periplasmic binding protein-like II"/>
    <property type="match status" value="1"/>
</dbReference>
<comment type="caution">
    <text evidence="7">The sequence shown here is derived from an EMBL/GenBank/DDBJ whole genome shotgun (WGS) entry which is preliminary data.</text>
</comment>
<dbReference type="GO" id="GO:0031460">
    <property type="term" value="P:glycine betaine transport"/>
    <property type="evidence" value="ECO:0007669"/>
    <property type="project" value="TreeGrafter"/>
</dbReference>
<sequence length="297" mass="33024">MKQLKCMLLTFVAFLLIVGCAPAETPEETPGDDTAPAEDVGDQSITFGVTPWTSTIPPTTIAMLILEDMGYEVNQIEADAGGVYTGLSRGDIDAFMDAWLPDMHESYMEQFGDNIDSTSVSYPDGELGWVIPTYVEEVNSIEDLKGNEDLFDGEIYGIEEGAGMTLTSREMIEEFDLDLDYVASSEGGMLAQAARNIGGDRPVLFLGWRPHPMFVDYDLKVLEGQEEHFATSEVHVLTNIEFQERVPEAYEFLSNWSIDVGDIEQMIVEIDDGRSAEEVAREWIDNNQDKVAEMKGE</sequence>
<dbReference type="Proteomes" id="UP000180098">
    <property type="component" value="Unassembled WGS sequence"/>
</dbReference>
<dbReference type="EMBL" id="MLQQ01000040">
    <property type="protein sequence ID" value="OIJ10254.1"/>
    <property type="molecule type" value="Genomic_DNA"/>
</dbReference>
<organism evidence="7 8">
    <name type="scientific">Anaerobacillus arseniciselenatis</name>
    <dbReference type="NCBI Taxonomy" id="85682"/>
    <lineage>
        <taxon>Bacteria</taxon>
        <taxon>Bacillati</taxon>
        <taxon>Bacillota</taxon>
        <taxon>Bacilli</taxon>
        <taxon>Bacillales</taxon>
        <taxon>Bacillaceae</taxon>
        <taxon>Anaerobacillus</taxon>
    </lineage>
</organism>
<keyword evidence="5" id="KW-0732">Signal</keyword>
<dbReference type="Gene3D" id="3.40.190.100">
    <property type="entry name" value="Glycine betaine-binding periplasmic protein, domain 2"/>
    <property type="match status" value="1"/>
</dbReference>
<feature type="domain" description="ABC-type glycine betaine transport system substrate-binding" evidence="6">
    <location>
        <begin position="44"/>
        <end position="285"/>
    </location>
</feature>
<dbReference type="PROSITE" id="PS51257">
    <property type="entry name" value="PROKAR_LIPOPROTEIN"/>
    <property type="match status" value="1"/>
</dbReference>
<evidence type="ECO:0000259" key="6">
    <source>
        <dbReference type="Pfam" id="PF04069"/>
    </source>
</evidence>
<gene>
    <name evidence="7" type="ORF">BKP35_14235</name>
</gene>
<evidence type="ECO:0000256" key="5">
    <source>
        <dbReference type="SAM" id="SignalP"/>
    </source>
</evidence>
<dbReference type="InterPro" id="IPR007210">
    <property type="entry name" value="ABC_Gly_betaine_transp_sub-bd"/>
</dbReference>
<reference evidence="7 8" key="1">
    <citation type="submission" date="2016-10" db="EMBL/GenBank/DDBJ databases">
        <title>Draft genome sequences of four alkaliphilic bacteria belonging to the Anaerobacillus genus.</title>
        <authorList>
            <person name="Bassil N.M."/>
            <person name="Lloyd J.R."/>
        </authorList>
    </citation>
    <scope>NUCLEOTIDE SEQUENCE [LARGE SCALE GENOMIC DNA]</scope>
    <source>
        <strain evidence="7 8">DSM 15340</strain>
    </source>
</reference>
<dbReference type="GO" id="GO:0043190">
    <property type="term" value="C:ATP-binding cassette (ABC) transporter complex"/>
    <property type="evidence" value="ECO:0007669"/>
    <property type="project" value="InterPro"/>
</dbReference>
<proteinExistence type="predicted"/>
<keyword evidence="8" id="KW-1185">Reference proteome</keyword>
<dbReference type="OrthoDB" id="9787902at2"/>
<protein>
    <submittedName>
        <fullName evidence="7">Glycine/betaine ABC transporter substrate-binding protein</fullName>
    </submittedName>
</protein>